<dbReference type="Ensembl" id="ENSATET00000032408.2">
    <property type="protein sequence ID" value="ENSATEP00000031940.2"/>
    <property type="gene ID" value="ENSATEG00000021920.3"/>
</dbReference>
<evidence type="ECO:0000256" key="1">
    <source>
        <dbReference type="ARBA" id="ARBA00001935"/>
    </source>
</evidence>
<feature type="region of interest" description="Disordered" evidence="16">
    <location>
        <begin position="833"/>
        <end position="852"/>
    </location>
</feature>
<keyword evidence="14" id="KW-1015">Disulfide bond</keyword>
<evidence type="ECO:0000256" key="2">
    <source>
        <dbReference type="ARBA" id="ARBA00004167"/>
    </source>
</evidence>
<name>A0A3Q1JFY5_ANATE</name>
<comment type="subcellular location">
    <subcellularLocation>
        <location evidence="2">Membrane</location>
        <topology evidence="2">Single-pass membrane protein</topology>
    </subcellularLocation>
</comment>
<gene>
    <name evidence="19" type="primary">CP</name>
</gene>
<evidence type="ECO:0000259" key="17">
    <source>
        <dbReference type="Pfam" id="PF07731"/>
    </source>
</evidence>
<dbReference type="PANTHER" id="PTHR11709">
    <property type="entry name" value="MULTI-COPPER OXIDASE"/>
    <property type="match status" value="1"/>
</dbReference>
<dbReference type="GeneTree" id="ENSGT00940000155866"/>
<dbReference type="FunFam" id="2.60.40.420:FF:000009">
    <property type="entry name" value="Ceruloplasmin"/>
    <property type="match status" value="1"/>
</dbReference>
<keyword evidence="9" id="KW-0677">Repeat</keyword>
<feature type="domain" description="Plastocyanin-like" evidence="18">
    <location>
        <begin position="797"/>
        <end position="881"/>
    </location>
</feature>
<dbReference type="PANTHER" id="PTHR11709:SF226">
    <property type="entry name" value="CERULOPLASMIN"/>
    <property type="match status" value="1"/>
</dbReference>
<feature type="domain" description="Plastocyanin-like" evidence="18">
    <location>
        <begin position="94"/>
        <end position="200"/>
    </location>
</feature>
<keyword evidence="8" id="KW-0732">Signal</keyword>
<evidence type="ECO:0000256" key="8">
    <source>
        <dbReference type="ARBA" id="ARBA00022729"/>
    </source>
</evidence>
<dbReference type="EC" id="1.16.3.1" evidence="4"/>
<dbReference type="InterPro" id="IPR033138">
    <property type="entry name" value="Cu_oxidase_CS"/>
</dbReference>
<dbReference type="InterPro" id="IPR008972">
    <property type="entry name" value="Cupredoxin"/>
</dbReference>
<evidence type="ECO:0000256" key="11">
    <source>
        <dbReference type="ARBA" id="ARBA00023002"/>
    </source>
</evidence>
<evidence type="ECO:0000256" key="6">
    <source>
        <dbReference type="ARBA" id="ARBA00022692"/>
    </source>
</evidence>
<dbReference type="Pfam" id="PF07732">
    <property type="entry name" value="Cu-oxidase_3"/>
    <property type="match status" value="3"/>
</dbReference>
<evidence type="ECO:0000256" key="4">
    <source>
        <dbReference type="ARBA" id="ARBA00013107"/>
    </source>
</evidence>
<keyword evidence="13" id="KW-0472">Membrane</keyword>
<keyword evidence="5" id="KW-0813">Transport</keyword>
<dbReference type="Pfam" id="PF07731">
    <property type="entry name" value="Cu-oxidase_2"/>
    <property type="match status" value="2"/>
</dbReference>
<dbReference type="InterPro" id="IPR045087">
    <property type="entry name" value="Cu-oxidase_fam"/>
</dbReference>
<evidence type="ECO:0000259" key="18">
    <source>
        <dbReference type="Pfam" id="PF07732"/>
    </source>
</evidence>
<dbReference type="InterPro" id="IPR011707">
    <property type="entry name" value="Cu-oxidase-like_N"/>
</dbReference>
<dbReference type="PROSITE" id="PS00080">
    <property type="entry name" value="MULTICOPPER_OXIDASE2"/>
    <property type="match status" value="1"/>
</dbReference>
<dbReference type="GO" id="GO:0004322">
    <property type="term" value="F:ferroxidase activity"/>
    <property type="evidence" value="ECO:0007669"/>
    <property type="project" value="UniProtKB-EC"/>
</dbReference>
<comment type="similarity">
    <text evidence="3">Belongs to the multicopper oxidase family.</text>
</comment>
<dbReference type="SUPFAM" id="SSF49503">
    <property type="entry name" value="Cupredoxins"/>
    <property type="match status" value="6"/>
</dbReference>
<dbReference type="AlphaFoldDB" id="A0A3Q1JFY5"/>
<dbReference type="GO" id="GO:0005886">
    <property type="term" value="C:plasma membrane"/>
    <property type="evidence" value="ECO:0007669"/>
    <property type="project" value="TreeGrafter"/>
</dbReference>
<dbReference type="FunFam" id="2.60.40.420:FF:000002">
    <property type="entry name" value="Hephaestin like 1"/>
    <property type="match status" value="2"/>
</dbReference>
<evidence type="ECO:0000256" key="9">
    <source>
        <dbReference type="ARBA" id="ARBA00022737"/>
    </source>
</evidence>
<reference evidence="19" key="3">
    <citation type="submission" date="2025-09" db="UniProtKB">
        <authorList>
            <consortium name="Ensembl"/>
        </authorList>
    </citation>
    <scope>IDENTIFICATION</scope>
</reference>
<reference evidence="19" key="1">
    <citation type="submission" date="2021-04" db="EMBL/GenBank/DDBJ databases">
        <authorList>
            <consortium name="Wellcome Sanger Institute Data Sharing"/>
        </authorList>
    </citation>
    <scope>NUCLEOTIDE SEQUENCE [LARGE SCALE GENOMIC DNA]</scope>
</reference>
<dbReference type="InterPro" id="IPR011706">
    <property type="entry name" value="Cu-oxidase_C"/>
</dbReference>
<keyword evidence="6" id="KW-0812">Transmembrane</keyword>
<keyword evidence="12" id="KW-0406">Ion transport</keyword>
<keyword evidence="10" id="KW-1133">Transmembrane helix</keyword>
<feature type="compositionally biased region" description="Low complexity" evidence="16">
    <location>
        <begin position="839"/>
        <end position="851"/>
    </location>
</feature>
<evidence type="ECO:0000256" key="3">
    <source>
        <dbReference type="ARBA" id="ARBA00010609"/>
    </source>
</evidence>
<evidence type="ECO:0000256" key="14">
    <source>
        <dbReference type="ARBA" id="ARBA00023157"/>
    </source>
</evidence>
<keyword evidence="7" id="KW-0479">Metal-binding</keyword>
<evidence type="ECO:0000313" key="19">
    <source>
        <dbReference type="Ensembl" id="ENSATEP00000031940.2"/>
    </source>
</evidence>
<evidence type="ECO:0000256" key="15">
    <source>
        <dbReference type="ARBA" id="ARBA00023180"/>
    </source>
</evidence>
<evidence type="ECO:0000256" key="13">
    <source>
        <dbReference type="ARBA" id="ARBA00023136"/>
    </source>
</evidence>
<evidence type="ECO:0000256" key="16">
    <source>
        <dbReference type="SAM" id="MobiDB-lite"/>
    </source>
</evidence>
<feature type="domain" description="Plastocyanin-like" evidence="17">
    <location>
        <begin position="938"/>
        <end position="1035"/>
    </location>
</feature>
<sequence length="1051" mass="119533">MKFVVVTVLETPKSLFKLKHSYRLYIYFISGLVDYGQYLKKEEYLLSFCLCRGASTFLKRGPQRIGSTYKKAVYKQYSDATYRTAVTKPDWLGYLGPLLMAEEGDTVVVHLKNAAYRPYSIHPHGLNYSKGNEGALYPDGTSPELKRDDSVAPGTTVTYLWTLPESHSPTSDDSNCLTRFYHSHVSPPKDIASGLIGPLITCKRGSLDIHGDRSGDYLYALMFMVSDENFSWYLDENIRTYITNPPRNLKEDEDFIESNKMHGINGFLFGNLPGLSMCQGNTIHWHLIGLGNEVDMHSVHFHGQILTAENHHTDTISLFPASSTTAEMVADNPGKWLLTCNVNDHMMAGMQAIFEIKKCFPNVHKPRPYGEVRQYFIAAEEEVWDYAPTLPTDGLVTEYTPSLPLAETFVTKGRNRIGSKYKKVRYVEYTDNTFTTKMLRSAQEQHLGILGPVLRAEEKDTIRVVFKNKASRSYSIQPHGVQYSIEQEGTLYFNELEAAMVRPGTVHTYEWMVPVGAGPVQGEADCLTYMYYSAVDYVKDTNSGLAGPLLICRQGSLKKGVQKNYDKEFHLLATIFDENLSWYLDDNIKTFTTAPATVNKEDEGFVESNKMHAINGFVYKNLPGLTMCKGDKVTWHLSGLGSETDINSLYFQGNRFIYRQNRRDSINVFPHISHTVTMEPDSMGQFEVVSPTVNNYRGGMRANYTVQKCSVFQRQGEVMLHSKTYYIAAVETDWDYSPNRTWETEMFRGLENPAPVFLDKQGGNIGSRYKKVVYRQFTNNKFTTQVERTADMEHLGIMGPMIHADVGDKVSVVFKNMASRPYSIHSHGVKTDVPEVYQTPPGTRRTRNTGTDQEECSVSAYYSTVDVVKDLYSGLIGPLVICRTLGLKKEVEEFALLFMVFDENESWYLDENIKTHIKNPRANLKDDETFIESNKLHAVNGFVYGNLNGLNMKEDDKVYWYLMGMGNDVDIHTVHWHGHSVEYKLGGGPHQADVFELFPATFQTVKMRAKYPGTWLLHCHVVDHIKAGMEVMYTISKSMRPQETWNMIFKM</sequence>
<evidence type="ECO:0000313" key="20">
    <source>
        <dbReference type="Proteomes" id="UP000265040"/>
    </source>
</evidence>
<dbReference type="Proteomes" id="UP000265040">
    <property type="component" value="Chromosome 4"/>
</dbReference>
<evidence type="ECO:0000256" key="12">
    <source>
        <dbReference type="ARBA" id="ARBA00023065"/>
    </source>
</evidence>
<dbReference type="STRING" id="64144.ENSATEP00000031940"/>
<keyword evidence="11" id="KW-0560">Oxidoreductase</keyword>
<evidence type="ECO:0000256" key="7">
    <source>
        <dbReference type="ARBA" id="ARBA00022723"/>
    </source>
</evidence>
<dbReference type="GO" id="GO:0006826">
    <property type="term" value="P:iron ion transport"/>
    <property type="evidence" value="ECO:0007669"/>
    <property type="project" value="TreeGrafter"/>
</dbReference>
<proteinExistence type="inferred from homology"/>
<keyword evidence="20" id="KW-1185">Reference proteome</keyword>
<evidence type="ECO:0000256" key="10">
    <source>
        <dbReference type="ARBA" id="ARBA00022989"/>
    </source>
</evidence>
<accession>A0A3Q1JFY5</accession>
<dbReference type="InterPro" id="IPR002355">
    <property type="entry name" value="Cu_oxidase_Cu_BS"/>
</dbReference>
<protein>
    <recommendedName>
        <fullName evidence="4">ferroxidase</fullName>
        <ecNumber evidence="4">1.16.3.1</ecNumber>
    </recommendedName>
</protein>
<evidence type="ECO:0000256" key="5">
    <source>
        <dbReference type="ARBA" id="ARBA00022448"/>
    </source>
</evidence>
<comment type="cofactor">
    <cofactor evidence="1">
        <name>Cu cation</name>
        <dbReference type="ChEBI" id="CHEBI:23378"/>
    </cofactor>
</comment>
<reference evidence="19" key="2">
    <citation type="submission" date="2025-08" db="UniProtKB">
        <authorList>
            <consortium name="Ensembl"/>
        </authorList>
    </citation>
    <scope>IDENTIFICATION</scope>
</reference>
<organism evidence="19 20">
    <name type="scientific">Anabas testudineus</name>
    <name type="common">Climbing perch</name>
    <name type="synonym">Anthias testudineus</name>
    <dbReference type="NCBI Taxonomy" id="64144"/>
    <lineage>
        <taxon>Eukaryota</taxon>
        <taxon>Metazoa</taxon>
        <taxon>Chordata</taxon>
        <taxon>Craniata</taxon>
        <taxon>Vertebrata</taxon>
        <taxon>Euteleostomi</taxon>
        <taxon>Actinopterygii</taxon>
        <taxon>Neopterygii</taxon>
        <taxon>Teleostei</taxon>
        <taxon>Neoteleostei</taxon>
        <taxon>Acanthomorphata</taxon>
        <taxon>Anabantaria</taxon>
        <taxon>Anabantiformes</taxon>
        <taxon>Anabantoidei</taxon>
        <taxon>Anabantidae</taxon>
        <taxon>Anabas</taxon>
    </lineage>
</organism>
<keyword evidence="15" id="KW-0325">Glycoprotein</keyword>
<dbReference type="PROSITE" id="PS00079">
    <property type="entry name" value="MULTICOPPER_OXIDASE1"/>
    <property type="match status" value="2"/>
</dbReference>
<dbReference type="Gene3D" id="2.60.40.420">
    <property type="entry name" value="Cupredoxins - blue copper proteins"/>
    <property type="match status" value="4"/>
</dbReference>
<feature type="domain" description="Plastocyanin-like" evidence="18">
    <location>
        <begin position="448"/>
        <end position="552"/>
    </location>
</feature>
<feature type="domain" description="Plastocyanin-like" evidence="17">
    <location>
        <begin position="265"/>
        <end position="356"/>
    </location>
</feature>
<dbReference type="GO" id="GO:0005507">
    <property type="term" value="F:copper ion binding"/>
    <property type="evidence" value="ECO:0007669"/>
    <property type="project" value="InterPro"/>
</dbReference>